<dbReference type="InterPro" id="IPR016032">
    <property type="entry name" value="Sig_transdc_resp-reg_C-effctor"/>
</dbReference>
<dbReference type="Gene3D" id="3.40.50.2300">
    <property type="match status" value="1"/>
</dbReference>
<dbReference type="PANTHER" id="PTHR48111:SF69">
    <property type="entry name" value="RESPONSE REGULATOR RECEIVER"/>
    <property type="match status" value="1"/>
</dbReference>
<feature type="domain" description="Response regulatory" evidence="7">
    <location>
        <begin position="5"/>
        <end position="119"/>
    </location>
</feature>
<keyword evidence="4" id="KW-0238">DNA-binding</keyword>
<dbReference type="GO" id="GO:0032993">
    <property type="term" value="C:protein-DNA complex"/>
    <property type="evidence" value="ECO:0007669"/>
    <property type="project" value="TreeGrafter"/>
</dbReference>
<keyword evidence="2" id="KW-0902">Two-component regulatory system</keyword>
<evidence type="ECO:0000259" key="7">
    <source>
        <dbReference type="PROSITE" id="PS50110"/>
    </source>
</evidence>
<dbReference type="Proteomes" id="UP000276128">
    <property type="component" value="Unassembled WGS sequence"/>
</dbReference>
<dbReference type="PROSITE" id="PS50110">
    <property type="entry name" value="RESPONSE_REGULATORY"/>
    <property type="match status" value="1"/>
</dbReference>
<dbReference type="OrthoDB" id="9780153at2"/>
<evidence type="ECO:0000256" key="5">
    <source>
        <dbReference type="ARBA" id="ARBA00023163"/>
    </source>
</evidence>
<reference evidence="8 9" key="1">
    <citation type="submission" date="2018-12" db="EMBL/GenBank/DDBJ databases">
        <title>Bacillus ochoae sp. nov., Paenibacillus whitsoniae sp. nov., Paenibacillus spiritus sp. nov. Isolated from the Mars Exploration Rover during spacecraft assembly.</title>
        <authorList>
            <person name="Seuylemezian A."/>
            <person name="Vaishampayan P."/>
        </authorList>
    </citation>
    <scope>NUCLEOTIDE SEQUENCE [LARGE SCALE GENOMIC DNA]</scope>
    <source>
        <strain evidence="8 9">MER 54</strain>
    </source>
</reference>
<dbReference type="EMBL" id="RXHU01000082">
    <property type="protein sequence ID" value="RTE05460.1"/>
    <property type="molecule type" value="Genomic_DNA"/>
</dbReference>
<proteinExistence type="predicted"/>
<evidence type="ECO:0000256" key="3">
    <source>
        <dbReference type="ARBA" id="ARBA00023015"/>
    </source>
</evidence>
<name>A0A3S0A108_9BACL</name>
<dbReference type="AlphaFoldDB" id="A0A3S0A108"/>
<dbReference type="Gene3D" id="1.10.10.10">
    <property type="entry name" value="Winged helix-like DNA-binding domain superfamily/Winged helix DNA-binding domain"/>
    <property type="match status" value="1"/>
</dbReference>
<dbReference type="GO" id="GO:0000156">
    <property type="term" value="F:phosphorelay response regulator activity"/>
    <property type="evidence" value="ECO:0007669"/>
    <property type="project" value="TreeGrafter"/>
</dbReference>
<sequence length="221" mass="25280">MNVLRVLLIDDERLALLQLDKMLTELTSLTVAAAYTDPAEALQAARLSQPDIVFLDIHMPEINGMQVADELLQTCPLADIIFMTAYDVYAIEAFEINQLDYVLKPLQRSRLLQTVQRVEERKDRARREVAPLPDIPWRTTQAQELFAFLFQHHNRLVSKELLADTFWPQSEPKKAAAQLFGAMAQIRQCLRQAGAALKIRYVHDSEAYELYTPDVILNVES</sequence>
<evidence type="ECO:0000256" key="2">
    <source>
        <dbReference type="ARBA" id="ARBA00023012"/>
    </source>
</evidence>
<evidence type="ECO:0000313" key="8">
    <source>
        <dbReference type="EMBL" id="RTE05460.1"/>
    </source>
</evidence>
<protein>
    <submittedName>
        <fullName evidence="8">Response regulator</fullName>
    </submittedName>
</protein>
<dbReference type="SMART" id="SM00448">
    <property type="entry name" value="REC"/>
    <property type="match status" value="1"/>
</dbReference>
<dbReference type="InterPro" id="IPR036388">
    <property type="entry name" value="WH-like_DNA-bd_sf"/>
</dbReference>
<dbReference type="InterPro" id="IPR001789">
    <property type="entry name" value="Sig_transdc_resp-reg_receiver"/>
</dbReference>
<evidence type="ECO:0000313" key="9">
    <source>
        <dbReference type="Proteomes" id="UP000276128"/>
    </source>
</evidence>
<dbReference type="InterPro" id="IPR011006">
    <property type="entry name" value="CheY-like_superfamily"/>
</dbReference>
<comment type="caution">
    <text evidence="8">The sequence shown here is derived from an EMBL/GenBank/DDBJ whole genome shotgun (WGS) entry which is preliminary data.</text>
</comment>
<dbReference type="GO" id="GO:0000976">
    <property type="term" value="F:transcription cis-regulatory region binding"/>
    <property type="evidence" value="ECO:0007669"/>
    <property type="project" value="TreeGrafter"/>
</dbReference>
<keyword evidence="1 6" id="KW-0597">Phosphoprotein</keyword>
<dbReference type="GO" id="GO:0005829">
    <property type="term" value="C:cytosol"/>
    <property type="evidence" value="ECO:0007669"/>
    <property type="project" value="TreeGrafter"/>
</dbReference>
<dbReference type="PANTHER" id="PTHR48111">
    <property type="entry name" value="REGULATOR OF RPOS"/>
    <property type="match status" value="1"/>
</dbReference>
<keyword evidence="3" id="KW-0805">Transcription regulation</keyword>
<evidence type="ECO:0000256" key="6">
    <source>
        <dbReference type="PROSITE-ProRule" id="PRU00169"/>
    </source>
</evidence>
<dbReference type="GO" id="GO:0006355">
    <property type="term" value="P:regulation of DNA-templated transcription"/>
    <property type="evidence" value="ECO:0007669"/>
    <property type="project" value="InterPro"/>
</dbReference>
<feature type="modified residue" description="4-aspartylphosphate" evidence="6">
    <location>
        <position position="56"/>
    </location>
</feature>
<dbReference type="Pfam" id="PF00072">
    <property type="entry name" value="Response_reg"/>
    <property type="match status" value="1"/>
</dbReference>
<dbReference type="SUPFAM" id="SSF52172">
    <property type="entry name" value="CheY-like"/>
    <property type="match status" value="1"/>
</dbReference>
<organism evidence="8 9">
    <name type="scientific">Paenibacillus whitsoniae</name>
    <dbReference type="NCBI Taxonomy" id="2496558"/>
    <lineage>
        <taxon>Bacteria</taxon>
        <taxon>Bacillati</taxon>
        <taxon>Bacillota</taxon>
        <taxon>Bacilli</taxon>
        <taxon>Bacillales</taxon>
        <taxon>Paenibacillaceae</taxon>
        <taxon>Paenibacillus</taxon>
    </lineage>
</organism>
<dbReference type="SUPFAM" id="SSF46894">
    <property type="entry name" value="C-terminal effector domain of the bipartite response regulators"/>
    <property type="match status" value="1"/>
</dbReference>
<accession>A0A3S0A108</accession>
<dbReference type="InterPro" id="IPR039420">
    <property type="entry name" value="WalR-like"/>
</dbReference>
<keyword evidence="9" id="KW-1185">Reference proteome</keyword>
<gene>
    <name evidence="8" type="ORF">EJQ19_24850</name>
</gene>
<evidence type="ECO:0000256" key="1">
    <source>
        <dbReference type="ARBA" id="ARBA00022553"/>
    </source>
</evidence>
<evidence type="ECO:0000256" key="4">
    <source>
        <dbReference type="ARBA" id="ARBA00023125"/>
    </source>
</evidence>
<keyword evidence="5" id="KW-0804">Transcription</keyword>